<dbReference type="AlphaFoldDB" id="A0A0B7NRM7"/>
<dbReference type="OrthoDB" id="2224642at2759"/>
<evidence type="ECO:0000313" key="2">
    <source>
        <dbReference type="Proteomes" id="UP000054107"/>
    </source>
</evidence>
<accession>A0A0B7NRM7</accession>
<evidence type="ECO:0000313" key="1">
    <source>
        <dbReference type="EMBL" id="CEP17649.1"/>
    </source>
</evidence>
<name>A0A0B7NRM7_9FUNG</name>
<dbReference type="EMBL" id="LN733710">
    <property type="protein sequence ID" value="CEP17649.1"/>
    <property type="molecule type" value="Genomic_DNA"/>
</dbReference>
<gene>
    <name evidence="1" type="primary">PARPA_11947.1 scaffold 44722</name>
</gene>
<protein>
    <submittedName>
        <fullName evidence="1">Uncharacterized protein</fullName>
    </submittedName>
</protein>
<reference evidence="1 2" key="1">
    <citation type="submission" date="2014-09" db="EMBL/GenBank/DDBJ databases">
        <authorList>
            <person name="Ellenberger Sabrina"/>
        </authorList>
    </citation>
    <scope>NUCLEOTIDE SEQUENCE [LARGE SCALE GENOMIC DNA]</scope>
    <source>
        <strain evidence="1 2">CBS 412.66</strain>
    </source>
</reference>
<proteinExistence type="predicted"/>
<keyword evidence="2" id="KW-1185">Reference proteome</keyword>
<sequence length="74" mass="8476">MFSAPLICPATCELCGYWMPKHQDDCPRNGIHPSQWTMDNADPTNCQEWYNDASQERSLLSHTNALPTINHEKD</sequence>
<dbReference type="Proteomes" id="UP000054107">
    <property type="component" value="Unassembled WGS sequence"/>
</dbReference>
<organism evidence="1 2">
    <name type="scientific">Parasitella parasitica</name>
    <dbReference type="NCBI Taxonomy" id="35722"/>
    <lineage>
        <taxon>Eukaryota</taxon>
        <taxon>Fungi</taxon>
        <taxon>Fungi incertae sedis</taxon>
        <taxon>Mucoromycota</taxon>
        <taxon>Mucoromycotina</taxon>
        <taxon>Mucoromycetes</taxon>
        <taxon>Mucorales</taxon>
        <taxon>Mucorineae</taxon>
        <taxon>Mucoraceae</taxon>
        <taxon>Parasitella</taxon>
    </lineage>
</organism>